<dbReference type="EMBL" id="CAJJDP010000157">
    <property type="protein sequence ID" value="CAD8211711.1"/>
    <property type="molecule type" value="Genomic_DNA"/>
</dbReference>
<accession>A0A8S1YDL6</accession>
<evidence type="ECO:0000313" key="2">
    <source>
        <dbReference type="Proteomes" id="UP000683925"/>
    </source>
</evidence>
<gene>
    <name evidence="1" type="ORF">POCTA_138.1.T1550061</name>
</gene>
<sequence>MFSIIQKKVQKLIQIKYKSISHFHKKIFIWHTLQFFLFVSNCFLIKNNIPESLSQIQFLFDSYSIIVIATNKHLKLKLSICDCKFQVVSNSFQSYSSLHQVFLYQTIIYCFQGVKTYPKLHLSSLNNISFTITSIIKQRQYSFIQSCFHICKNYFKRHSLINQTKTNSRKSYQRETILFFQVHSHNLILIQYTFLLANILYHNIIFFKSFQEQSVKTLLGSSICQLFKNLDELKQGSVEIDNFEYQLLSGSGSKAILKFQ</sequence>
<name>A0A8S1YDL6_PAROT</name>
<proteinExistence type="predicted"/>
<dbReference type="AlphaFoldDB" id="A0A8S1YDL6"/>
<organism evidence="1 2">
    <name type="scientific">Paramecium octaurelia</name>
    <dbReference type="NCBI Taxonomy" id="43137"/>
    <lineage>
        <taxon>Eukaryota</taxon>
        <taxon>Sar</taxon>
        <taxon>Alveolata</taxon>
        <taxon>Ciliophora</taxon>
        <taxon>Intramacronucleata</taxon>
        <taxon>Oligohymenophorea</taxon>
        <taxon>Peniculida</taxon>
        <taxon>Parameciidae</taxon>
        <taxon>Paramecium</taxon>
    </lineage>
</organism>
<protein>
    <submittedName>
        <fullName evidence="1">Uncharacterized protein</fullName>
    </submittedName>
</protein>
<dbReference type="Proteomes" id="UP000683925">
    <property type="component" value="Unassembled WGS sequence"/>
</dbReference>
<dbReference type="OrthoDB" id="10582140at2759"/>
<evidence type="ECO:0000313" key="1">
    <source>
        <dbReference type="EMBL" id="CAD8211711.1"/>
    </source>
</evidence>
<keyword evidence="2" id="KW-1185">Reference proteome</keyword>
<comment type="caution">
    <text evidence="1">The sequence shown here is derived from an EMBL/GenBank/DDBJ whole genome shotgun (WGS) entry which is preliminary data.</text>
</comment>
<reference evidence="1" key="1">
    <citation type="submission" date="2021-01" db="EMBL/GenBank/DDBJ databases">
        <authorList>
            <consortium name="Genoscope - CEA"/>
            <person name="William W."/>
        </authorList>
    </citation>
    <scope>NUCLEOTIDE SEQUENCE</scope>
</reference>